<protein>
    <recommendedName>
        <fullName evidence="2">cysteine-S-conjugate beta-lyase</fullName>
        <ecNumber evidence="2">4.4.1.13</ecNumber>
    </recommendedName>
</protein>
<keyword evidence="7" id="KW-0808">Transferase</keyword>
<dbReference type="Proteomes" id="UP000824024">
    <property type="component" value="Unassembled WGS sequence"/>
</dbReference>
<dbReference type="GO" id="GO:0008483">
    <property type="term" value="F:transaminase activity"/>
    <property type="evidence" value="ECO:0007669"/>
    <property type="project" value="UniProtKB-KW"/>
</dbReference>
<comment type="caution">
    <text evidence="7">The sequence shown here is derived from an EMBL/GenBank/DDBJ whole genome shotgun (WGS) entry which is preliminary data.</text>
</comment>
<dbReference type="Gene3D" id="3.90.1150.10">
    <property type="entry name" value="Aspartate Aminotransferase, domain 1"/>
    <property type="match status" value="1"/>
</dbReference>
<keyword evidence="4" id="KW-0456">Lyase</keyword>
<dbReference type="EMBL" id="DXCH01000092">
    <property type="protein sequence ID" value="HIZ06969.1"/>
    <property type="molecule type" value="Genomic_DNA"/>
</dbReference>
<dbReference type="InterPro" id="IPR004839">
    <property type="entry name" value="Aminotransferase_I/II_large"/>
</dbReference>
<gene>
    <name evidence="7" type="ORF">IAA08_03420</name>
</gene>
<dbReference type="NCBIfam" id="TIGR04350">
    <property type="entry name" value="C_S_lyase_PatB"/>
    <property type="match status" value="1"/>
</dbReference>
<sequence length="394" mass="45250">MKYNFDKVIDRRNTASEKYCFFKEQGLPEDTLPMWVADMDFETVPEVKERLKELADHGIYGYTGRTADYYSAVTGWFQKRFGWKTDRKWVISTPGVVFALAAAVRAFTRPGDSVLIQQPVYYPFKNVIERNGRKVINNPLVLKDGTYRMDLEDMEEKIRENNVKLFLLCSPHNPVGRVWTRKELTAAAEICSRYQVIVAADEIHCDFVRPGFVHTPYGTLPEELVKKSVICTAPSKTFNLAGLQASNIIIPDETLRRQFLGELNACASFGAGMFGLEACRIAYETGEEWLEELLLYLEGNYQYVRNFLKEQLPGIRLIQPEGTYLIWMDFRSLGYSDEQLKEKMRYEAKLWLDEGTMFGAEGSGFMRMNIAAPRSTIEEAMRRLKAAFSQEQPG</sequence>
<proteinExistence type="inferred from homology"/>
<dbReference type="Pfam" id="PF00155">
    <property type="entry name" value="Aminotran_1_2"/>
    <property type="match status" value="1"/>
</dbReference>
<evidence type="ECO:0000259" key="6">
    <source>
        <dbReference type="Pfam" id="PF00155"/>
    </source>
</evidence>
<evidence type="ECO:0000256" key="5">
    <source>
        <dbReference type="ARBA" id="ARBA00037974"/>
    </source>
</evidence>
<organism evidence="7 8">
    <name type="scientific">Candidatus Eubacterium avistercoris</name>
    <dbReference type="NCBI Taxonomy" id="2838567"/>
    <lineage>
        <taxon>Bacteria</taxon>
        <taxon>Bacillati</taxon>
        <taxon>Bacillota</taxon>
        <taxon>Clostridia</taxon>
        <taxon>Eubacteriales</taxon>
        <taxon>Eubacteriaceae</taxon>
        <taxon>Eubacterium</taxon>
    </lineage>
</organism>
<reference evidence="7" key="2">
    <citation type="submission" date="2021-04" db="EMBL/GenBank/DDBJ databases">
        <authorList>
            <person name="Gilroy R."/>
        </authorList>
    </citation>
    <scope>NUCLEOTIDE SEQUENCE</scope>
    <source>
        <strain evidence="7">CHK192-9172</strain>
    </source>
</reference>
<dbReference type="AlphaFoldDB" id="A0A9D2IF25"/>
<dbReference type="InterPro" id="IPR015422">
    <property type="entry name" value="PyrdxlP-dep_Trfase_small"/>
</dbReference>
<dbReference type="Gene3D" id="3.40.640.10">
    <property type="entry name" value="Type I PLP-dependent aspartate aminotransferase-like (Major domain)"/>
    <property type="match status" value="1"/>
</dbReference>
<dbReference type="InterPro" id="IPR015421">
    <property type="entry name" value="PyrdxlP-dep_Trfase_major"/>
</dbReference>
<dbReference type="PANTHER" id="PTHR43525">
    <property type="entry name" value="PROTEIN MALY"/>
    <property type="match status" value="1"/>
</dbReference>
<evidence type="ECO:0000256" key="3">
    <source>
        <dbReference type="ARBA" id="ARBA00022898"/>
    </source>
</evidence>
<dbReference type="InterPro" id="IPR051798">
    <property type="entry name" value="Class-II_PLP-Dep_Aminotrans"/>
</dbReference>
<accession>A0A9D2IF25</accession>
<keyword evidence="3" id="KW-0663">Pyridoxal phosphate</keyword>
<comment type="similarity">
    <text evidence="5">Belongs to the class-II pyridoxal-phosphate-dependent aminotransferase family. MalY/PatB cystathionine beta-lyase subfamily.</text>
</comment>
<evidence type="ECO:0000313" key="7">
    <source>
        <dbReference type="EMBL" id="HIZ06969.1"/>
    </source>
</evidence>
<keyword evidence="7" id="KW-0032">Aminotransferase</keyword>
<dbReference type="InterPro" id="IPR027619">
    <property type="entry name" value="C-S_lyase_PatB-like"/>
</dbReference>
<name>A0A9D2IF25_9FIRM</name>
<evidence type="ECO:0000256" key="1">
    <source>
        <dbReference type="ARBA" id="ARBA00001933"/>
    </source>
</evidence>
<dbReference type="PANTHER" id="PTHR43525:SF1">
    <property type="entry name" value="PROTEIN MALY"/>
    <property type="match status" value="1"/>
</dbReference>
<dbReference type="GO" id="GO:0047804">
    <property type="term" value="F:cysteine-S-conjugate beta-lyase activity"/>
    <property type="evidence" value="ECO:0007669"/>
    <property type="project" value="UniProtKB-EC"/>
</dbReference>
<dbReference type="SUPFAM" id="SSF53383">
    <property type="entry name" value="PLP-dependent transferases"/>
    <property type="match status" value="1"/>
</dbReference>
<evidence type="ECO:0000256" key="4">
    <source>
        <dbReference type="ARBA" id="ARBA00023239"/>
    </source>
</evidence>
<comment type="cofactor">
    <cofactor evidence="1">
        <name>pyridoxal 5'-phosphate</name>
        <dbReference type="ChEBI" id="CHEBI:597326"/>
    </cofactor>
</comment>
<feature type="domain" description="Aminotransferase class I/classII large" evidence="6">
    <location>
        <begin position="37"/>
        <end position="384"/>
    </location>
</feature>
<dbReference type="EC" id="4.4.1.13" evidence="2"/>
<dbReference type="CDD" id="cd00609">
    <property type="entry name" value="AAT_like"/>
    <property type="match status" value="1"/>
</dbReference>
<dbReference type="InterPro" id="IPR015424">
    <property type="entry name" value="PyrdxlP-dep_Trfase"/>
</dbReference>
<reference evidence="7" key="1">
    <citation type="journal article" date="2021" name="PeerJ">
        <title>Extensive microbial diversity within the chicken gut microbiome revealed by metagenomics and culture.</title>
        <authorList>
            <person name="Gilroy R."/>
            <person name="Ravi A."/>
            <person name="Getino M."/>
            <person name="Pursley I."/>
            <person name="Horton D.L."/>
            <person name="Alikhan N.F."/>
            <person name="Baker D."/>
            <person name="Gharbi K."/>
            <person name="Hall N."/>
            <person name="Watson M."/>
            <person name="Adriaenssens E.M."/>
            <person name="Foster-Nyarko E."/>
            <person name="Jarju S."/>
            <person name="Secka A."/>
            <person name="Antonio M."/>
            <person name="Oren A."/>
            <person name="Chaudhuri R.R."/>
            <person name="La Ragione R."/>
            <person name="Hildebrand F."/>
            <person name="Pallen M.J."/>
        </authorList>
    </citation>
    <scope>NUCLEOTIDE SEQUENCE</scope>
    <source>
        <strain evidence="7">CHK192-9172</strain>
    </source>
</reference>
<dbReference type="GO" id="GO:0030170">
    <property type="term" value="F:pyridoxal phosphate binding"/>
    <property type="evidence" value="ECO:0007669"/>
    <property type="project" value="InterPro"/>
</dbReference>
<evidence type="ECO:0000256" key="2">
    <source>
        <dbReference type="ARBA" id="ARBA00012224"/>
    </source>
</evidence>
<evidence type="ECO:0000313" key="8">
    <source>
        <dbReference type="Proteomes" id="UP000824024"/>
    </source>
</evidence>